<dbReference type="AlphaFoldDB" id="A0A6S7JSF4"/>
<dbReference type="CDD" id="cd11380">
    <property type="entry name" value="Ribosomal_S8e_like"/>
    <property type="match status" value="1"/>
</dbReference>
<dbReference type="GO" id="GO:0006412">
    <property type="term" value="P:translation"/>
    <property type="evidence" value="ECO:0007669"/>
    <property type="project" value="InterPro"/>
</dbReference>
<dbReference type="InterPro" id="IPR001047">
    <property type="entry name" value="Ribosomal_eS8"/>
</dbReference>
<dbReference type="EMBL" id="CACRXK020021180">
    <property type="protein sequence ID" value="CAB4035585.1"/>
    <property type="molecule type" value="Genomic_DNA"/>
</dbReference>
<dbReference type="PANTHER" id="PTHR10394">
    <property type="entry name" value="40S RIBOSOMAL PROTEIN S8"/>
    <property type="match status" value="1"/>
</dbReference>
<comment type="similarity">
    <text evidence="1">Belongs to the eukaryotic ribosomal protein eS8 family.</text>
</comment>
<evidence type="ECO:0000313" key="5">
    <source>
        <dbReference type="Proteomes" id="UP001152795"/>
    </source>
</evidence>
<evidence type="ECO:0000256" key="3">
    <source>
        <dbReference type="ARBA" id="ARBA00023274"/>
    </source>
</evidence>
<dbReference type="OrthoDB" id="1703270at2759"/>
<keyword evidence="3" id="KW-0687">Ribonucleoprotein</keyword>
<keyword evidence="2" id="KW-0689">Ribosomal protein</keyword>
<keyword evidence="5" id="KW-1185">Reference proteome</keyword>
<organism evidence="4 5">
    <name type="scientific">Paramuricea clavata</name>
    <name type="common">Red gorgonian</name>
    <name type="synonym">Violescent sea-whip</name>
    <dbReference type="NCBI Taxonomy" id="317549"/>
    <lineage>
        <taxon>Eukaryota</taxon>
        <taxon>Metazoa</taxon>
        <taxon>Cnidaria</taxon>
        <taxon>Anthozoa</taxon>
        <taxon>Octocorallia</taxon>
        <taxon>Malacalcyonacea</taxon>
        <taxon>Plexauridae</taxon>
        <taxon>Paramuricea</taxon>
    </lineage>
</organism>
<comment type="caution">
    <text evidence="4">The sequence shown here is derived from an EMBL/GenBank/DDBJ whole genome shotgun (WGS) entry which is preliminary data.</text>
</comment>
<evidence type="ECO:0000256" key="1">
    <source>
        <dbReference type="ARBA" id="ARBA00005257"/>
    </source>
</evidence>
<dbReference type="GO" id="GO:1990904">
    <property type="term" value="C:ribonucleoprotein complex"/>
    <property type="evidence" value="ECO:0007669"/>
    <property type="project" value="UniProtKB-KW"/>
</dbReference>
<dbReference type="GO" id="GO:0003735">
    <property type="term" value="F:structural constituent of ribosome"/>
    <property type="evidence" value="ECO:0007669"/>
    <property type="project" value="InterPro"/>
</dbReference>
<dbReference type="InterPro" id="IPR022309">
    <property type="entry name" value="Ribosomal_Se8/biogenesis_NSA2"/>
</dbReference>
<name>A0A6S7JSF4_PARCT</name>
<evidence type="ECO:0000256" key="2">
    <source>
        <dbReference type="ARBA" id="ARBA00022980"/>
    </source>
</evidence>
<dbReference type="Pfam" id="PF01201">
    <property type="entry name" value="Ribosomal_S8e"/>
    <property type="match status" value="1"/>
</dbReference>
<dbReference type="Proteomes" id="UP001152795">
    <property type="component" value="Unassembled WGS sequence"/>
</dbReference>
<proteinExistence type="inferred from homology"/>
<sequence length="237" mass="27184">MVWSMRAFKPFGQCISNMAANVSRKSCVFSSIFGRLLCEIQPAFNCVSLRQRYPIQCRNLHSSEMMCGGKLKSEWRRKRAPALTRLCLDKPEKYKTRKAFGGGEKTKVTRAKEGSYIWKSQEIEFQTPILDVLYNMAHKDFTSRKIMVRGTVVEVDGEPFKTWYEKQDVHHESNDIKEGEKEPSVDNRILQQLQGGKVLAKVSSRPGQEGKVNGYLLEGQELSEYLELTRTNHNGKL</sequence>
<protein>
    <submittedName>
        <fullName evidence="4">40S ribosomal S8</fullName>
    </submittedName>
</protein>
<evidence type="ECO:0000313" key="4">
    <source>
        <dbReference type="EMBL" id="CAB4035585.1"/>
    </source>
</evidence>
<gene>
    <name evidence="4" type="ORF">PACLA_8A027395</name>
</gene>
<dbReference type="GO" id="GO:0005840">
    <property type="term" value="C:ribosome"/>
    <property type="evidence" value="ECO:0007669"/>
    <property type="project" value="UniProtKB-KW"/>
</dbReference>
<reference evidence="4" key="1">
    <citation type="submission" date="2020-04" db="EMBL/GenBank/DDBJ databases">
        <authorList>
            <person name="Alioto T."/>
            <person name="Alioto T."/>
            <person name="Gomez Garrido J."/>
        </authorList>
    </citation>
    <scope>NUCLEOTIDE SEQUENCE</scope>
    <source>
        <strain evidence="4">A484AB</strain>
    </source>
</reference>
<dbReference type="Gene3D" id="3.10.290.70">
    <property type="match status" value="1"/>
</dbReference>
<accession>A0A6S7JSF4</accession>